<dbReference type="EMBL" id="MU004202">
    <property type="protein sequence ID" value="KAF2488560.1"/>
    <property type="molecule type" value="Genomic_DNA"/>
</dbReference>
<proteinExistence type="predicted"/>
<dbReference type="Proteomes" id="UP000799750">
    <property type="component" value="Unassembled WGS sequence"/>
</dbReference>
<reference evidence="1" key="1">
    <citation type="journal article" date="2020" name="Stud. Mycol.">
        <title>101 Dothideomycetes genomes: a test case for predicting lifestyles and emergence of pathogens.</title>
        <authorList>
            <person name="Haridas S."/>
            <person name="Albert R."/>
            <person name="Binder M."/>
            <person name="Bloem J."/>
            <person name="Labutti K."/>
            <person name="Salamov A."/>
            <person name="Andreopoulos B."/>
            <person name="Baker S."/>
            <person name="Barry K."/>
            <person name="Bills G."/>
            <person name="Bluhm B."/>
            <person name="Cannon C."/>
            <person name="Castanera R."/>
            <person name="Culley D."/>
            <person name="Daum C."/>
            <person name="Ezra D."/>
            <person name="Gonzalez J."/>
            <person name="Henrissat B."/>
            <person name="Kuo A."/>
            <person name="Liang C."/>
            <person name="Lipzen A."/>
            <person name="Lutzoni F."/>
            <person name="Magnuson J."/>
            <person name="Mondo S."/>
            <person name="Nolan M."/>
            <person name="Ohm R."/>
            <person name="Pangilinan J."/>
            <person name="Park H.-J."/>
            <person name="Ramirez L."/>
            <person name="Alfaro M."/>
            <person name="Sun H."/>
            <person name="Tritt A."/>
            <person name="Yoshinaga Y."/>
            <person name="Zwiers L.-H."/>
            <person name="Turgeon B."/>
            <person name="Goodwin S."/>
            <person name="Spatafora J."/>
            <person name="Crous P."/>
            <person name="Grigoriev I."/>
        </authorList>
    </citation>
    <scope>NUCLEOTIDE SEQUENCE</scope>
    <source>
        <strain evidence="1">CBS 269.34</strain>
    </source>
</reference>
<gene>
    <name evidence="1" type="ORF">BU16DRAFT_600784</name>
</gene>
<sequence>MNLSPAPPLHSQWDALISNLDPISADFIIAAFYHIINELEGSHSLSLLDFTPLYTHTFALYNCKAKLKIFRRRHHPSPPPLPPFQDTIALPVANPTTPYSAPHKRVLILRNSARNKNTTELSPVSDASSAYPEVSPGAYCGFPDIAWDVGGDEDAGCEAQAGEGEEERTVRGLETDVAGEELNPLHSTTTRLHAITEDQRTGSALREEKSDAEAELVMFGVLTGHVRGGSDTTMGMEGEGDSVEVSPASTQSSLYPDIDRDEYCGFEVLEEGEEGVVVSLATSGKGDKKEVASMSVGREDGGFELWDDGDESGERKEEVVQEGKGEDSPALGARFKALCMDGSGQKKEAMKTVALGGGKGGRVVIATADENEVAWSPCERKVAKWMDVDGSSCHSQAAGRLGVRAVRKPLAEIC</sequence>
<organism evidence="1 2">
    <name type="scientific">Lophium mytilinum</name>
    <dbReference type="NCBI Taxonomy" id="390894"/>
    <lineage>
        <taxon>Eukaryota</taxon>
        <taxon>Fungi</taxon>
        <taxon>Dikarya</taxon>
        <taxon>Ascomycota</taxon>
        <taxon>Pezizomycotina</taxon>
        <taxon>Dothideomycetes</taxon>
        <taxon>Pleosporomycetidae</taxon>
        <taxon>Mytilinidiales</taxon>
        <taxon>Mytilinidiaceae</taxon>
        <taxon>Lophium</taxon>
    </lineage>
</organism>
<dbReference type="AlphaFoldDB" id="A0A6A6Q848"/>
<keyword evidence="2" id="KW-1185">Reference proteome</keyword>
<protein>
    <submittedName>
        <fullName evidence="1">Uncharacterized protein</fullName>
    </submittedName>
</protein>
<accession>A0A6A6Q848</accession>
<dbReference type="OrthoDB" id="10576870at2759"/>
<evidence type="ECO:0000313" key="1">
    <source>
        <dbReference type="EMBL" id="KAF2488560.1"/>
    </source>
</evidence>
<name>A0A6A6Q848_9PEZI</name>
<evidence type="ECO:0000313" key="2">
    <source>
        <dbReference type="Proteomes" id="UP000799750"/>
    </source>
</evidence>